<dbReference type="PROSITE" id="PS50011">
    <property type="entry name" value="PROTEIN_KINASE_DOM"/>
    <property type="match status" value="1"/>
</dbReference>
<evidence type="ECO:0000256" key="10">
    <source>
        <dbReference type="ARBA" id="ARBA00022741"/>
    </source>
</evidence>
<dbReference type="InterPro" id="IPR017441">
    <property type="entry name" value="Protein_kinase_ATP_BS"/>
</dbReference>
<keyword evidence="13 19" id="KW-1133">Transmembrane helix</keyword>
<keyword evidence="6" id="KW-0808">Transferase</keyword>
<keyword evidence="4" id="KW-0723">Serine/threonine-protein kinase</keyword>
<keyword evidence="7 19" id="KW-0812">Transmembrane</keyword>
<dbReference type="OrthoDB" id="676979at2759"/>
<dbReference type="InterPro" id="IPR011009">
    <property type="entry name" value="Kinase-like_dom_sf"/>
</dbReference>
<evidence type="ECO:0000256" key="2">
    <source>
        <dbReference type="ARBA" id="ARBA00009592"/>
    </source>
</evidence>
<evidence type="ECO:0000256" key="17">
    <source>
        <dbReference type="ARBA" id="ARBA00048679"/>
    </source>
</evidence>
<dbReference type="GO" id="GO:0005524">
    <property type="term" value="F:ATP binding"/>
    <property type="evidence" value="ECO:0007669"/>
    <property type="project" value="UniProtKB-UniRule"/>
</dbReference>
<evidence type="ECO:0000256" key="20">
    <source>
        <dbReference type="SAM" id="SignalP"/>
    </source>
</evidence>
<keyword evidence="14 19" id="KW-0472">Membrane</keyword>
<name>A0A8J6CI54_9ROSI</name>
<comment type="catalytic activity">
    <reaction evidence="16">
        <text>L-threonyl-[protein] + ATP = O-phospho-L-threonyl-[protein] + ADP + H(+)</text>
        <dbReference type="Rhea" id="RHEA:46608"/>
        <dbReference type="Rhea" id="RHEA-COMP:11060"/>
        <dbReference type="Rhea" id="RHEA-COMP:11605"/>
        <dbReference type="ChEBI" id="CHEBI:15378"/>
        <dbReference type="ChEBI" id="CHEBI:30013"/>
        <dbReference type="ChEBI" id="CHEBI:30616"/>
        <dbReference type="ChEBI" id="CHEBI:61977"/>
        <dbReference type="ChEBI" id="CHEBI:456216"/>
        <dbReference type="EC" id="2.7.11.1"/>
    </reaction>
</comment>
<evidence type="ECO:0000256" key="11">
    <source>
        <dbReference type="ARBA" id="ARBA00022777"/>
    </source>
</evidence>
<organism evidence="22 23">
    <name type="scientific">Gossypium anomalum</name>
    <dbReference type="NCBI Taxonomy" id="47600"/>
    <lineage>
        <taxon>Eukaryota</taxon>
        <taxon>Viridiplantae</taxon>
        <taxon>Streptophyta</taxon>
        <taxon>Embryophyta</taxon>
        <taxon>Tracheophyta</taxon>
        <taxon>Spermatophyta</taxon>
        <taxon>Magnoliopsida</taxon>
        <taxon>eudicotyledons</taxon>
        <taxon>Gunneridae</taxon>
        <taxon>Pentapetalae</taxon>
        <taxon>rosids</taxon>
        <taxon>malvids</taxon>
        <taxon>Malvales</taxon>
        <taxon>Malvaceae</taxon>
        <taxon>Malvoideae</taxon>
        <taxon>Gossypium</taxon>
    </lineage>
</organism>
<reference evidence="22 23" key="1">
    <citation type="journal article" date="2021" name="bioRxiv">
        <title>The Gossypium anomalum genome as a resource for cotton improvement and evolutionary analysis of hybrid incompatibility.</title>
        <authorList>
            <person name="Grover C.E."/>
            <person name="Yuan D."/>
            <person name="Arick M.A."/>
            <person name="Miller E.R."/>
            <person name="Hu G."/>
            <person name="Peterson D.G."/>
            <person name="Wendel J.F."/>
            <person name="Udall J.A."/>
        </authorList>
    </citation>
    <scope>NUCLEOTIDE SEQUENCE [LARGE SCALE GENOMIC DNA]</scope>
    <source>
        <strain evidence="22">JFW-Udall</strain>
        <tissue evidence="22">Leaf</tissue>
    </source>
</reference>
<dbReference type="SUPFAM" id="SSF52058">
    <property type="entry name" value="L domain-like"/>
    <property type="match status" value="1"/>
</dbReference>
<comment type="subcellular location">
    <subcellularLocation>
        <location evidence="1">Cell membrane</location>
        <topology evidence="1">Single-pass type I membrane protein</topology>
    </subcellularLocation>
</comment>
<dbReference type="InterPro" id="IPR032675">
    <property type="entry name" value="LRR_dom_sf"/>
</dbReference>
<keyword evidence="23" id="KW-1185">Reference proteome</keyword>
<evidence type="ECO:0000256" key="7">
    <source>
        <dbReference type="ARBA" id="ARBA00022692"/>
    </source>
</evidence>
<dbReference type="GO" id="GO:0004674">
    <property type="term" value="F:protein serine/threonine kinase activity"/>
    <property type="evidence" value="ECO:0007669"/>
    <property type="project" value="UniProtKB-KW"/>
</dbReference>
<dbReference type="InterPro" id="IPR003591">
    <property type="entry name" value="Leu-rich_rpt_typical-subtyp"/>
</dbReference>
<keyword evidence="9" id="KW-0677">Repeat</keyword>
<dbReference type="FunFam" id="3.80.10.10:FF:000041">
    <property type="entry name" value="LRR receptor-like serine/threonine-protein kinase ERECTA"/>
    <property type="match status" value="1"/>
</dbReference>
<dbReference type="AlphaFoldDB" id="A0A8J6CI54"/>
<evidence type="ECO:0000256" key="19">
    <source>
        <dbReference type="SAM" id="Phobius"/>
    </source>
</evidence>
<dbReference type="FunFam" id="3.80.10.10:FF:000233">
    <property type="entry name" value="Leucine-rich repeat receptor-like protein kinase TDR"/>
    <property type="match status" value="1"/>
</dbReference>
<comment type="catalytic activity">
    <reaction evidence="17">
        <text>L-seryl-[protein] + ATP = O-phospho-L-seryl-[protein] + ADP + H(+)</text>
        <dbReference type="Rhea" id="RHEA:17989"/>
        <dbReference type="Rhea" id="RHEA-COMP:9863"/>
        <dbReference type="Rhea" id="RHEA-COMP:11604"/>
        <dbReference type="ChEBI" id="CHEBI:15378"/>
        <dbReference type="ChEBI" id="CHEBI:29999"/>
        <dbReference type="ChEBI" id="CHEBI:30616"/>
        <dbReference type="ChEBI" id="CHEBI:83421"/>
        <dbReference type="ChEBI" id="CHEBI:456216"/>
        <dbReference type="EC" id="2.7.11.1"/>
    </reaction>
</comment>
<evidence type="ECO:0000256" key="15">
    <source>
        <dbReference type="ARBA" id="ARBA00023180"/>
    </source>
</evidence>
<evidence type="ECO:0000256" key="9">
    <source>
        <dbReference type="ARBA" id="ARBA00022737"/>
    </source>
</evidence>
<evidence type="ECO:0000256" key="12">
    <source>
        <dbReference type="ARBA" id="ARBA00022840"/>
    </source>
</evidence>
<dbReference type="PROSITE" id="PS00107">
    <property type="entry name" value="PROTEIN_KINASE_ATP"/>
    <property type="match status" value="1"/>
</dbReference>
<keyword evidence="11" id="KW-0418">Kinase</keyword>
<gene>
    <name evidence="22" type="ORF">CXB51_032952</name>
</gene>
<evidence type="ECO:0000313" key="23">
    <source>
        <dbReference type="Proteomes" id="UP000701853"/>
    </source>
</evidence>
<evidence type="ECO:0000256" key="1">
    <source>
        <dbReference type="ARBA" id="ARBA00004251"/>
    </source>
</evidence>
<dbReference type="Gene3D" id="3.30.200.20">
    <property type="entry name" value="Phosphorylase Kinase, domain 1"/>
    <property type="match status" value="1"/>
</dbReference>
<dbReference type="SMART" id="SM00220">
    <property type="entry name" value="S_TKc"/>
    <property type="match status" value="1"/>
</dbReference>
<evidence type="ECO:0000313" key="22">
    <source>
        <dbReference type="EMBL" id="KAG8475957.1"/>
    </source>
</evidence>
<dbReference type="Gene3D" id="1.10.510.10">
    <property type="entry name" value="Transferase(Phosphotransferase) domain 1"/>
    <property type="match status" value="1"/>
</dbReference>
<dbReference type="FunFam" id="1.10.510.10:FF:001023">
    <property type="entry name" value="Os07g0541700 protein"/>
    <property type="match status" value="1"/>
</dbReference>
<keyword evidence="5" id="KW-0433">Leucine-rich repeat</keyword>
<feature type="chain" id="PRO_5035165785" description="non-specific serine/threonine protein kinase" evidence="20">
    <location>
        <begin position="30"/>
        <end position="1058"/>
    </location>
</feature>
<dbReference type="PANTHER" id="PTHR45974:SF260">
    <property type="entry name" value="PROTEIN KINASE DOMAIN-CONTAINING PROTEIN"/>
    <property type="match status" value="1"/>
</dbReference>
<dbReference type="Pfam" id="PF00069">
    <property type="entry name" value="Pkinase"/>
    <property type="match status" value="1"/>
</dbReference>
<dbReference type="PANTHER" id="PTHR45974">
    <property type="entry name" value="RECEPTOR-LIKE PROTEIN 55"/>
    <property type="match status" value="1"/>
</dbReference>
<keyword evidence="10 18" id="KW-0547">Nucleotide-binding</keyword>
<dbReference type="InterPro" id="IPR001611">
    <property type="entry name" value="Leu-rich_rpt"/>
</dbReference>
<keyword evidence="15" id="KW-0325">Glycoprotein</keyword>
<evidence type="ECO:0000256" key="5">
    <source>
        <dbReference type="ARBA" id="ARBA00022614"/>
    </source>
</evidence>
<accession>A0A8J6CI54</accession>
<evidence type="ECO:0000256" key="4">
    <source>
        <dbReference type="ARBA" id="ARBA00022527"/>
    </source>
</evidence>
<evidence type="ECO:0000256" key="18">
    <source>
        <dbReference type="PROSITE-ProRule" id="PRU10141"/>
    </source>
</evidence>
<dbReference type="InterPro" id="IPR055414">
    <property type="entry name" value="LRR_R13L4/SHOC2-like"/>
</dbReference>
<dbReference type="Pfam" id="PF00560">
    <property type="entry name" value="LRR_1"/>
    <property type="match status" value="4"/>
</dbReference>
<evidence type="ECO:0000256" key="3">
    <source>
        <dbReference type="ARBA" id="ARBA00012513"/>
    </source>
</evidence>
<dbReference type="InterPro" id="IPR008271">
    <property type="entry name" value="Ser/Thr_kinase_AS"/>
</dbReference>
<evidence type="ECO:0000256" key="16">
    <source>
        <dbReference type="ARBA" id="ARBA00047899"/>
    </source>
</evidence>
<dbReference type="Proteomes" id="UP000701853">
    <property type="component" value="Chromosome 12"/>
</dbReference>
<proteinExistence type="inferred from homology"/>
<dbReference type="GO" id="GO:0009791">
    <property type="term" value="P:post-embryonic development"/>
    <property type="evidence" value="ECO:0007669"/>
    <property type="project" value="UniProtKB-ARBA"/>
</dbReference>
<comment type="similarity">
    <text evidence="2">Belongs to the RLP family.</text>
</comment>
<dbReference type="GO" id="GO:0005886">
    <property type="term" value="C:plasma membrane"/>
    <property type="evidence" value="ECO:0007669"/>
    <property type="project" value="UniProtKB-SubCell"/>
</dbReference>
<dbReference type="FunFam" id="3.80.10.10:FF:000909">
    <property type="entry name" value="Leucine-rich repeat receptor-like protein kinase"/>
    <property type="match status" value="1"/>
</dbReference>
<dbReference type="SUPFAM" id="SSF52047">
    <property type="entry name" value="RNI-like"/>
    <property type="match status" value="1"/>
</dbReference>
<dbReference type="FunFam" id="3.30.200.20:FF:000292">
    <property type="entry name" value="Leucine-rich repeat receptor-like serine/threonine-protein kinase BAM1"/>
    <property type="match status" value="1"/>
</dbReference>
<evidence type="ECO:0000256" key="14">
    <source>
        <dbReference type="ARBA" id="ARBA00023136"/>
    </source>
</evidence>
<dbReference type="InterPro" id="IPR000719">
    <property type="entry name" value="Prot_kinase_dom"/>
</dbReference>
<comment type="caution">
    <text evidence="22">The sequence shown here is derived from an EMBL/GenBank/DDBJ whole genome shotgun (WGS) entry which is preliminary data.</text>
</comment>
<evidence type="ECO:0000256" key="8">
    <source>
        <dbReference type="ARBA" id="ARBA00022729"/>
    </source>
</evidence>
<sequence length="1058" mass="116173">MKKPPFLPSLLPFFLYLLKSSLLVFSASASPPPLPLVSLLSLKSSLKDPLSSFGDWDPTPTFSKPSFEDPVWCAWSGVKCNPKTAQVTSLDLSRRNLSGVIPPEIRYLTGLVNLNLSGNYFDGPLQPAIFKLGELRTLDISHNSFNSTFPPGVSKLRFLKVFNAYSNNFRGPLPQEFVRLRFLEQLNLGGSYFEGEIPAGYGSFTRLKLLHLAGNALQGTLPRQLGFLTQLERIEIGYNAFSGTIPVEFALLPNLKYLDISNCTLSGSLPKELGNLTKLEVLYFFKNSFTGEIPESYTKLKALKVLDVSDNQLSGTIPEGLSSLTELTWLSLINNNLSGTIPEGIGELPNLSTLLLWNNNLSGILPQKLGSNGKLLSLDVSSNSLTGPIPPNLCYGNRLFKLILFNNMFTHELPASLVNCTSLSRFRIQNNLLNGTIPYGFGLLTNLTFVDMSKNNFTGEIPHDLGYAPTLQFLNISENSFNVALPSNIWGAPSLQIFSASSAKLTGKIPDFIGCKNVYKIELQGNSLNGSIPWDIDHCEKLLSLNLSRNLFTGIIPWEISTLPSITAVDLSHNMLTGTIPSNFENCSTLENFNVSYNLLTGPIPSSGPIFPNLHPSSFSGNDGLCGRILTKPCPAEALATGDMEVRNKQQQPKKTAGAIVWIMAAAFGIGLFVLVAGTRCFHANYSRRFSDDREIGPWRLTAFQRLNFTADDVLECLSMTDKIIGMGSTGTVYKAEMPGGEIIAVKKLWGKHKDNIRRRKGVLAEVDVLGNVRHRNIVRLLGCCSNRECTMLLYEYMPNGNLDDLLHGKNKGENLVADWVTRYKIALGVAQGICYLHHDCDPVIVHRDLKPSNILLDGEMEARVADFGVAKLIQSDESMSVIAGSYGYIAPGALFNLAHFSLALWNLAILRVIFGAQYAYTLQVDEKSDIYSFGVVLMEILSGKKSVDSEFGDGNSIVDWVRSKIKNKNGVIDILDKNAGASCASVREEMMQMLRIALLCTSRNPADRPSMRDVVLMLQEAKPKRKMLESVVNGGNVVRVGADGTDDSLAQKATVEC</sequence>
<feature type="binding site" evidence="18">
    <location>
        <position position="748"/>
    </location>
    <ligand>
        <name>ATP</name>
        <dbReference type="ChEBI" id="CHEBI:30616"/>
    </ligand>
</feature>
<evidence type="ECO:0000256" key="13">
    <source>
        <dbReference type="ARBA" id="ARBA00022989"/>
    </source>
</evidence>
<feature type="transmembrane region" description="Helical" evidence="19">
    <location>
        <begin position="659"/>
        <end position="679"/>
    </location>
</feature>
<dbReference type="PROSITE" id="PS00108">
    <property type="entry name" value="PROTEIN_KINASE_ST"/>
    <property type="match status" value="1"/>
</dbReference>
<feature type="domain" description="Protein kinase" evidence="21">
    <location>
        <begin position="719"/>
        <end position="1029"/>
    </location>
</feature>
<dbReference type="EC" id="2.7.11.1" evidence="3"/>
<protein>
    <recommendedName>
        <fullName evidence="3">non-specific serine/threonine protein kinase</fullName>
        <ecNumber evidence="3">2.7.11.1</ecNumber>
    </recommendedName>
</protein>
<dbReference type="SMART" id="SM00369">
    <property type="entry name" value="LRR_TYP"/>
    <property type="match status" value="7"/>
</dbReference>
<dbReference type="Pfam" id="PF23598">
    <property type="entry name" value="LRR_14"/>
    <property type="match status" value="1"/>
</dbReference>
<evidence type="ECO:0000259" key="21">
    <source>
        <dbReference type="PROSITE" id="PS50011"/>
    </source>
</evidence>
<evidence type="ECO:0000256" key="6">
    <source>
        <dbReference type="ARBA" id="ARBA00022679"/>
    </source>
</evidence>
<dbReference type="EMBL" id="JAHUZN010000012">
    <property type="protein sequence ID" value="KAG8475957.1"/>
    <property type="molecule type" value="Genomic_DNA"/>
</dbReference>
<dbReference type="Gene3D" id="3.80.10.10">
    <property type="entry name" value="Ribonuclease Inhibitor"/>
    <property type="match status" value="4"/>
</dbReference>
<keyword evidence="12 18" id="KW-0067">ATP-binding</keyword>
<dbReference type="SUPFAM" id="SSF56112">
    <property type="entry name" value="Protein kinase-like (PK-like)"/>
    <property type="match status" value="1"/>
</dbReference>
<feature type="signal peptide" evidence="20">
    <location>
        <begin position="1"/>
        <end position="29"/>
    </location>
</feature>
<keyword evidence="8 20" id="KW-0732">Signal</keyword>